<name>A0A350H8S7_UNCW3</name>
<feature type="coiled-coil region" evidence="1">
    <location>
        <begin position="28"/>
        <end position="76"/>
    </location>
</feature>
<dbReference type="PROSITE" id="PS51257">
    <property type="entry name" value="PROKAR_LIPOPROTEIN"/>
    <property type="match status" value="1"/>
</dbReference>
<dbReference type="Proteomes" id="UP000264062">
    <property type="component" value="Unassembled WGS sequence"/>
</dbReference>
<evidence type="ECO:0000313" key="3">
    <source>
        <dbReference type="Proteomes" id="UP000264062"/>
    </source>
</evidence>
<gene>
    <name evidence="2" type="ORF">DCW38_02035</name>
</gene>
<protein>
    <submittedName>
        <fullName evidence="2">Uncharacterized protein</fullName>
    </submittedName>
</protein>
<comment type="caution">
    <text evidence="2">The sequence shown here is derived from an EMBL/GenBank/DDBJ whole genome shotgun (WGS) entry which is preliminary data.</text>
</comment>
<dbReference type="EMBL" id="DMZY01000062">
    <property type="protein sequence ID" value="HAV91943.1"/>
    <property type="molecule type" value="Genomic_DNA"/>
</dbReference>
<sequence>MKRNFILTGLILVLLTLVFAGCGPKMANQTQLDQLQELRNAADASEAQVKECQDKIVSLQAEKEQLLKEIDALKNEIQIYK</sequence>
<reference evidence="2 3" key="1">
    <citation type="journal article" date="2018" name="Nat. Biotechnol.">
        <title>A standardized bacterial taxonomy based on genome phylogeny substantially revises the tree of life.</title>
        <authorList>
            <person name="Parks D.H."/>
            <person name="Chuvochina M."/>
            <person name="Waite D.W."/>
            <person name="Rinke C."/>
            <person name="Skarshewski A."/>
            <person name="Chaumeil P.A."/>
            <person name="Hugenholtz P."/>
        </authorList>
    </citation>
    <scope>NUCLEOTIDE SEQUENCE [LARGE SCALE GENOMIC DNA]</scope>
    <source>
        <strain evidence="2">UBA9956</strain>
    </source>
</reference>
<evidence type="ECO:0000313" key="2">
    <source>
        <dbReference type="EMBL" id="HAV91943.1"/>
    </source>
</evidence>
<evidence type="ECO:0000256" key="1">
    <source>
        <dbReference type="SAM" id="Coils"/>
    </source>
</evidence>
<dbReference type="AlphaFoldDB" id="A0A350H8S7"/>
<proteinExistence type="predicted"/>
<keyword evidence="1" id="KW-0175">Coiled coil</keyword>
<accession>A0A350H8S7</accession>
<organism evidence="2 3">
    <name type="scientific">candidate division WOR-3 bacterium</name>
    <dbReference type="NCBI Taxonomy" id="2052148"/>
    <lineage>
        <taxon>Bacteria</taxon>
        <taxon>Bacteria division WOR-3</taxon>
    </lineage>
</organism>